<proteinExistence type="predicted"/>
<dbReference type="InterPro" id="IPR049053">
    <property type="entry name" value="AFCA-like_C"/>
</dbReference>
<dbReference type="Pfam" id="PF22124">
    <property type="entry name" value="Glyco_hydro_95_cat"/>
    <property type="match status" value="1"/>
</dbReference>
<dbReference type="PANTHER" id="PTHR31084">
    <property type="entry name" value="ALPHA-L-FUCOSIDASE 2"/>
    <property type="match status" value="1"/>
</dbReference>
<dbReference type="GO" id="GO:0004560">
    <property type="term" value="F:alpha-L-fucosidase activity"/>
    <property type="evidence" value="ECO:0007669"/>
    <property type="project" value="TreeGrafter"/>
</dbReference>
<gene>
    <name evidence="4" type="ORF">S06H3_46107</name>
</gene>
<sequence>LYEGPDGKYIFSPTQSPENTPKNSNSQGSFNATMDVAAAKELLNNLIAASKELGKNKEKIAVWESMLEKMPEYMINEDGIIKEWLTPKLKNNDHHRHCSQLYPLFDTMGKEIADSPELQSAFKKSIQYKLDVHWTNNPGGFMSFGLVQLGQAATSLKESEMAYECLTYLVNRFWLNNLASMHNHKTLFNMDISGGMPDVIIKMLADSKQGKVELLPALPKAWPAGTVEGILCRGQVEITSLRWSPNKIQVSLISAKKQT</sequence>
<comment type="caution">
    <text evidence="4">The sequence shown here is derived from an EMBL/GenBank/DDBJ whole genome shotgun (WGS) entry which is preliminary data.</text>
</comment>
<feature type="non-terminal residue" evidence="4">
    <location>
        <position position="259"/>
    </location>
</feature>
<dbReference type="SUPFAM" id="SSF48208">
    <property type="entry name" value="Six-hairpin glycosidases"/>
    <property type="match status" value="1"/>
</dbReference>
<evidence type="ECO:0000313" key="4">
    <source>
        <dbReference type="EMBL" id="GAI38328.1"/>
    </source>
</evidence>
<dbReference type="Pfam" id="PF21307">
    <property type="entry name" value="Glyco_hydro_95_C"/>
    <property type="match status" value="1"/>
</dbReference>
<name>X1N409_9ZZZZ</name>
<evidence type="ECO:0008006" key="5">
    <source>
        <dbReference type="Google" id="ProtNLM"/>
    </source>
</evidence>
<feature type="domain" description="Alpha fucosidase A-like C-terminal" evidence="2">
    <location>
        <begin position="207"/>
        <end position="257"/>
    </location>
</feature>
<accession>X1N409</accession>
<feature type="domain" description="Glycosyl hydrolase family 95 catalytic" evidence="3">
    <location>
        <begin position="3"/>
        <end position="204"/>
    </location>
</feature>
<dbReference type="AlphaFoldDB" id="X1N409"/>
<evidence type="ECO:0000259" key="2">
    <source>
        <dbReference type="Pfam" id="PF21307"/>
    </source>
</evidence>
<evidence type="ECO:0000259" key="3">
    <source>
        <dbReference type="Pfam" id="PF22124"/>
    </source>
</evidence>
<dbReference type="GO" id="GO:0005975">
    <property type="term" value="P:carbohydrate metabolic process"/>
    <property type="evidence" value="ECO:0007669"/>
    <property type="project" value="InterPro"/>
</dbReference>
<evidence type="ECO:0000256" key="1">
    <source>
        <dbReference type="SAM" id="MobiDB-lite"/>
    </source>
</evidence>
<protein>
    <recommendedName>
        <fullName evidence="5">Glycosyl hydrolase family 95 N-terminal domain-containing protein</fullName>
    </recommendedName>
</protein>
<feature type="compositionally biased region" description="Polar residues" evidence="1">
    <location>
        <begin position="12"/>
        <end position="29"/>
    </location>
</feature>
<dbReference type="PANTHER" id="PTHR31084:SF0">
    <property type="entry name" value="ALPHA-L-FUCOSIDASE 2"/>
    <property type="match status" value="1"/>
</dbReference>
<dbReference type="EMBL" id="BARV01028857">
    <property type="protein sequence ID" value="GAI38328.1"/>
    <property type="molecule type" value="Genomic_DNA"/>
</dbReference>
<dbReference type="InterPro" id="IPR054363">
    <property type="entry name" value="GH95_cat"/>
</dbReference>
<dbReference type="InterPro" id="IPR008928">
    <property type="entry name" value="6-hairpin_glycosidase_sf"/>
</dbReference>
<feature type="non-terminal residue" evidence="4">
    <location>
        <position position="1"/>
    </location>
</feature>
<dbReference type="InterPro" id="IPR012341">
    <property type="entry name" value="6hp_glycosidase-like_sf"/>
</dbReference>
<reference evidence="4" key="1">
    <citation type="journal article" date="2014" name="Front. Microbiol.">
        <title>High frequency of phylogenetically diverse reductive dehalogenase-homologous genes in deep subseafloor sedimentary metagenomes.</title>
        <authorList>
            <person name="Kawai M."/>
            <person name="Futagami T."/>
            <person name="Toyoda A."/>
            <person name="Takaki Y."/>
            <person name="Nishi S."/>
            <person name="Hori S."/>
            <person name="Arai W."/>
            <person name="Tsubouchi T."/>
            <person name="Morono Y."/>
            <person name="Uchiyama I."/>
            <person name="Ito T."/>
            <person name="Fujiyama A."/>
            <person name="Inagaki F."/>
            <person name="Takami H."/>
        </authorList>
    </citation>
    <scope>NUCLEOTIDE SEQUENCE</scope>
    <source>
        <strain evidence="4">Expedition CK06-06</strain>
    </source>
</reference>
<dbReference type="Gene3D" id="1.50.10.10">
    <property type="match status" value="1"/>
</dbReference>
<feature type="region of interest" description="Disordered" evidence="1">
    <location>
        <begin position="1"/>
        <end position="29"/>
    </location>
</feature>
<organism evidence="4">
    <name type="scientific">marine sediment metagenome</name>
    <dbReference type="NCBI Taxonomy" id="412755"/>
    <lineage>
        <taxon>unclassified sequences</taxon>
        <taxon>metagenomes</taxon>
        <taxon>ecological metagenomes</taxon>
    </lineage>
</organism>